<protein>
    <submittedName>
        <fullName evidence="3">ADP-heptose:LPS heptosyltransferase</fullName>
    </submittedName>
</protein>
<dbReference type="Proteomes" id="UP000255423">
    <property type="component" value="Unassembled WGS sequence"/>
</dbReference>
<dbReference type="EMBL" id="UHJL01000003">
    <property type="protein sequence ID" value="SUQ24811.1"/>
    <property type="molecule type" value="Genomic_DNA"/>
</dbReference>
<dbReference type="RefSeq" id="WP_109573193.1">
    <property type="nucleotide sequence ID" value="NZ_UHJL01000003.1"/>
</dbReference>
<sequence length="327" mass="37183">MKILFCQLRNHGDVIRTFPLLDAVKRVHPTWKIGYTCFPEMVETCEMSEAIDFIIPQPRLKPVTDIQGGTRVLDCTILKESVEMVRNIGFDVYIDLHGVFQSSMFGALCNIKSRLGRSSETSKDGASLFYTDICEISQKNINRMERHFTILNKIFPEVVPVVESRAVESEMVSFFPGSSQMGILKRYDIEKYLVVADAISLKCKVQFVLGCEDVDLLGTLQTKTQYPIKVVRDWKFVKEEILKSKVVVGNDTAYLHLAIWQRIPSIMICGPTSPQINGVWRFGVGETVCSEIVCTCPNLWNGLCEKKHNCMNDLNPTKIIDVLRRFL</sequence>
<dbReference type="PANTHER" id="PTHR30160">
    <property type="entry name" value="TETRAACYLDISACCHARIDE 4'-KINASE-RELATED"/>
    <property type="match status" value="1"/>
</dbReference>
<proteinExistence type="predicted"/>
<evidence type="ECO:0000313" key="4">
    <source>
        <dbReference type="Proteomes" id="UP000255423"/>
    </source>
</evidence>
<dbReference type="Gene3D" id="3.40.50.2000">
    <property type="entry name" value="Glycogen Phosphorylase B"/>
    <property type="match status" value="2"/>
</dbReference>
<dbReference type="CDD" id="cd03789">
    <property type="entry name" value="GT9_LPS_heptosyltransferase"/>
    <property type="match status" value="1"/>
</dbReference>
<dbReference type="InterPro" id="IPR051199">
    <property type="entry name" value="LPS_LOS_Heptosyltrfase"/>
</dbReference>
<evidence type="ECO:0000313" key="3">
    <source>
        <dbReference type="EMBL" id="SUQ24811.1"/>
    </source>
</evidence>
<dbReference type="InterPro" id="IPR002201">
    <property type="entry name" value="Glyco_trans_9"/>
</dbReference>
<reference evidence="3 4" key="1">
    <citation type="submission" date="2017-08" db="EMBL/GenBank/DDBJ databases">
        <authorList>
            <person name="de Groot N.N."/>
        </authorList>
    </citation>
    <scope>NUCLEOTIDE SEQUENCE [LARGE SCALE GENOMIC DNA]</scope>
    <source>
        <strain evidence="3 4">HM2</strain>
    </source>
</reference>
<organism evidence="3 4">
    <name type="scientific">Fibrobacter succinogenes</name>
    <name type="common">Bacteroides succinogenes</name>
    <dbReference type="NCBI Taxonomy" id="833"/>
    <lineage>
        <taxon>Bacteria</taxon>
        <taxon>Pseudomonadati</taxon>
        <taxon>Fibrobacterota</taxon>
        <taxon>Fibrobacteria</taxon>
        <taxon>Fibrobacterales</taxon>
        <taxon>Fibrobacteraceae</taxon>
        <taxon>Fibrobacter</taxon>
    </lineage>
</organism>
<keyword evidence="2 3" id="KW-0808">Transferase</keyword>
<dbReference type="SUPFAM" id="SSF53756">
    <property type="entry name" value="UDP-Glycosyltransferase/glycogen phosphorylase"/>
    <property type="match status" value="1"/>
</dbReference>
<dbReference type="AlphaFoldDB" id="A0A380S8I8"/>
<dbReference type="GO" id="GO:0008713">
    <property type="term" value="F:ADP-heptose-lipopolysaccharide heptosyltransferase activity"/>
    <property type="evidence" value="ECO:0007669"/>
    <property type="project" value="TreeGrafter"/>
</dbReference>
<evidence type="ECO:0000256" key="2">
    <source>
        <dbReference type="ARBA" id="ARBA00022679"/>
    </source>
</evidence>
<dbReference type="GO" id="GO:0005829">
    <property type="term" value="C:cytosol"/>
    <property type="evidence" value="ECO:0007669"/>
    <property type="project" value="TreeGrafter"/>
</dbReference>
<name>A0A380S8I8_FIBSU</name>
<evidence type="ECO:0000256" key="1">
    <source>
        <dbReference type="ARBA" id="ARBA00022676"/>
    </source>
</evidence>
<dbReference type="Pfam" id="PF01075">
    <property type="entry name" value="Glyco_transf_9"/>
    <property type="match status" value="1"/>
</dbReference>
<keyword evidence="1" id="KW-0328">Glycosyltransferase</keyword>
<accession>A0A380S8I8</accession>
<gene>
    <name evidence="3" type="ORF">SAMN05661053_2225</name>
</gene>
<dbReference type="GO" id="GO:0009244">
    <property type="term" value="P:lipopolysaccharide core region biosynthetic process"/>
    <property type="evidence" value="ECO:0007669"/>
    <property type="project" value="TreeGrafter"/>
</dbReference>